<feature type="binding site" evidence="10">
    <location>
        <begin position="81"/>
        <end position="83"/>
    </location>
    <ligand>
        <name>L-histidine</name>
        <dbReference type="ChEBI" id="CHEBI:57595"/>
    </ligand>
</feature>
<comment type="subcellular location">
    <subcellularLocation>
        <location evidence="1 9">Cytoplasm</location>
    </subcellularLocation>
</comment>
<dbReference type="GO" id="GO:0005737">
    <property type="term" value="C:cytoplasm"/>
    <property type="evidence" value="ECO:0007669"/>
    <property type="project" value="UniProtKB-SubCell"/>
</dbReference>
<dbReference type="PIRSF" id="PIRSF001549">
    <property type="entry name" value="His-tRNA_synth"/>
    <property type="match status" value="1"/>
</dbReference>
<dbReference type="AlphaFoldDB" id="A0A1Z2XS46"/>
<keyword evidence="7 9" id="KW-0368">Histidine biosynthesis</keyword>
<keyword evidence="13" id="KW-0328">Glycosyltransferase</keyword>
<dbReference type="HAMAP" id="MF_00125">
    <property type="entry name" value="HisZ"/>
    <property type="match status" value="1"/>
</dbReference>
<feature type="domain" description="Aminoacyl-transfer RNA synthetases class-II family profile" evidence="11">
    <location>
        <begin position="33"/>
        <end position="262"/>
    </location>
</feature>
<reference evidence="14" key="2">
    <citation type="submission" date="2017-05" db="EMBL/GenBank/DDBJ databases">
        <title>Improved OligoMM genomes.</title>
        <authorList>
            <person name="Garzetti D."/>
        </authorList>
    </citation>
    <scope>NUCLEOTIDE SEQUENCE [LARGE SCALE GENOMIC DNA]</scope>
    <source>
        <strain evidence="14">KB18</strain>
    </source>
</reference>
<dbReference type="InterPro" id="IPR041715">
    <property type="entry name" value="HisRS-like_core"/>
</dbReference>
<dbReference type="InterPro" id="IPR045864">
    <property type="entry name" value="aa-tRNA-synth_II/BPL/LPL"/>
</dbReference>
<feature type="binding site" evidence="10">
    <location>
        <position position="125"/>
    </location>
    <ligand>
        <name>L-histidine</name>
        <dbReference type="ChEBI" id="CHEBI:57595"/>
    </ligand>
</feature>
<reference evidence="12" key="1">
    <citation type="journal article" date="2017" name="Genome Announc.">
        <title>High-Quality Whole-Genome Sequences of the Oligo-Mouse-Microbiota Bacterial Community.</title>
        <authorList>
            <person name="Garzetti D."/>
            <person name="Brugiroux S."/>
            <person name="Bunk B."/>
            <person name="Pukall R."/>
            <person name="McCoy K.D."/>
            <person name="Macpherson A.J."/>
            <person name="Stecher B."/>
        </authorList>
    </citation>
    <scope>NUCLEOTIDE SEQUENCE</scope>
    <source>
        <strain evidence="12">KB18</strain>
    </source>
</reference>
<dbReference type="PANTHER" id="PTHR43707:SF6">
    <property type="entry name" value="ATP PHOSPHORIBOSYLTRANSFERASE REGULATORY SUBUNIT"/>
    <property type="match status" value="1"/>
</dbReference>
<evidence type="ECO:0000313" key="15">
    <source>
        <dbReference type="Proteomes" id="UP000596035"/>
    </source>
</evidence>
<evidence type="ECO:0000256" key="3">
    <source>
        <dbReference type="ARBA" id="ARBA00005539"/>
    </source>
</evidence>
<sequence length="402" mass="44140">MKNYSKLTPEGVHDVLFDQCRAHREAQRRLTAIFARRGYREVITPGLEYYDVFSLQGAALPQQEMYKSTDSGGRLLVFRPDSTLPIARMAAARLQSRRRPIRLYYCQSVYRAYPELSGRSHEAPQMGVELLGAAGLRADLEVMAAAAEAMGAVGGDYRIELGHAGLFRHLVQRLELPPESREEIRATIETKNYGALGGLLDPLGDSPEAKALRRLPRLFGGEEALAEAESWRLDGGAAEALHYLRTLYTALGEMGLGRRLMVDLGLVQRNDYYTGVVFSGYVQGHGGPVLTGGRYDNLCGRFGPDMPAMGFAMDMDAAAALLEPGMFQERAAQVLVHGEPGFEPQAQRELMRRTAGGQVCEGSVWETLEEALEYARSEGLPTVVAVGRSVRTIEIADMGGRV</sequence>
<comment type="pathway">
    <text evidence="2 9">Amino-acid biosynthesis; L-histidine biosynthesis; L-histidine from 5-phospho-alpha-D-ribose 1-diphosphate: step 1/9.</text>
</comment>
<dbReference type="EMBL" id="CP021422">
    <property type="protein sequence ID" value="ASB41245.1"/>
    <property type="molecule type" value="Genomic_DNA"/>
</dbReference>
<evidence type="ECO:0000256" key="4">
    <source>
        <dbReference type="ARBA" id="ARBA00020397"/>
    </source>
</evidence>
<feature type="binding site" evidence="10">
    <location>
        <begin position="272"/>
        <end position="273"/>
    </location>
    <ligand>
        <name>L-histidine</name>
        <dbReference type="ChEBI" id="CHEBI:57595"/>
    </ligand>
</feature>
<dbReference type="InterPro" id="IPR004516">
    <property type="entry name" value="HisRS/HisZ"/>
</dbReference>
<dbReference type="GO" id="GO:0016757">
    <property type="term" value="F:glycosyltransferase activity"/>
    <property type="evidence" value="ECO:0007669"/>
    <property type="project" value="UniProtKB-KW"/>
</dbReference>
<comment type="function">
    <text evidence="8 9">Required for the first step of histidine biosynthesis. May allow the feedback regulation of ATP phosphoribosyltransferase activity by histidine.</text>
</comment>
<dbReference type="RefSeq" id="WP_066540611.1">
    <property type="nucleotide sequence ID" value="NZ_CP021422.1"/>
</dbReference>
<keyword evidence="13" id="KW-0808">Transferase</keyword>
<dbReference type="GO" id="GO:0006427">
    <property type="term" value="P:histidyl-tRNA aminoacylation"/>
    <property type="evidence" value="ECO:0007669"/>
    <property type="project" value="TreeGrafter"/>
</dbReference>
<evidence type="ECO:0000256" key="9">
    <source>
        <dbReference type="HAMAP-Rule" id="MF_00125"/>
    </source>
</evidence>
<dbReference type="InterPro" id="IPR006195">
    <property type="entry name" value="aa-tRNA-synth_II"/>
</dbReference>
<dbReference type="CDD" id="cd00773">
    <property type="entry name" value="HisRS-like_core"/>
    <property type="match status" value="1"/>
</dbReference>
<feature type="binding site" evidence="10">
    <location>
        <position position="129"/>
    </location>
    <ligand>
        <name>L-histidine</name>
        <dbReference type="ChEBI" id="CHEBI:57595"/>
    </ligand>
</feature>
<dbReference type="EMBL" id="CP065321">
    <property type="protein sequence ID" value="QQR30518.1"/>
    <property type="molecule type" value="Genomic_DNA"/>
</dbReference>
<protein>
    <recommendedName>
        <fullName evidence="4 9">ATP phosphoribosyltransferase regulatory subunit</fullName>
    </recommendedName>
</protein>
<accession>A0A1Z2XS46</accession>
<dbReference type="NCBIfam" id="TIGR00443">
    <property type="entry name" value="hisZ_biosyn_reg"/>
    <property type="match status" value="1"/>
</dbReference>
<keyword evidence="6 9" id="KW-0028">Amino-acid biosynthesis</keyword>
<feature type="binding site" evidence="10">
    <location>
        <position position="111"/>
    </location>
    <ligand>
        <name>L-histidine</name>
        <dbReference type="ChEBI" id="CHEBI:57595"/>
    </ligand>
</feature>
<evidence type="ECO:0000256" key="8">
    <source>
        <dbReference type="ARBA" id="ARBA00025246"/>
    </source>
</evidence>
<dbReference type="PROSITE" id="PS50862">
    <property type="entry name" value="AA_TRNA_LIGASE_II"/>
    <property type="match status" value="1"/>
</dbReference>
<dbReference type="Gene3D" id="3.30.930.10">
    <property type="entry name" value="Bira Bifunctional Protein, Domain 2"/>
    <property type="match status" value="1"/>
</dbReference>
<name>A0A1Z2XS46_9FIRM</name>
<dbReference type="Proteomes" id="UP000196710">
    <property type="component" value="Chromosome"/>
</dbReference>
<evidence type="ECO:0000256" key="1">
    <source>
        <dbReference type="ARBA" id="ARBA00004496"/>
    </source>
</evidence>
<evidence type="ECO:0000313" key="13">
    <source>
        <dbReference type="EMBL" id="QQR30518.1"/>
    </source>
</evidence>
<evidence type="ECO:0000313" key="12">
    <source>
        <dbReference type="EMBL" id="ASB41245.1"/>
    </source>
</evidence>
<comment type="similarity">
    <text evidence="3 9">Belongs to the class-II aminoacyl-tRNA synthetase family. HisZ subfamily.</text>
</comment>
<dbReference type="GO" id="GO:0000105">
    <property type="term" value="P:L-histidine biosynthetic process"/>
    <property type="evidence" value="ECO:0007669"/>
    <property type="project" value="UniProtKB-UniRule"/>
</dbReference>
<proteinExistence type="inferred from homology"/>
<dbReference type="SUPFAM" id="SSF55681">
    <property type="entry name" value="Class II aaRS and biotin synthetases"/>
    <property type="match status" value="1"/>
</dbReference>
<comment type="subunit">
    <text evidence="9">Heteromultimer composed of HisG and HisZ subunits.</text>
</comment>
<evidence type="ECO:0000313" key="14">
    <source>
        <dbReference type="Proteomes" id="UP000196710"/>
    </source>
</evidence>
<keyword evidence="5 9" id="KW-0963">Cytoplasm</keyword>
<dbReference type="KEGG" id="amur:ADH66_11610"/>
<reference evidence="13 15" key="3">
    <citation type="submission" date="2020-11" db="EMBL/GenBank/DDBJ databases">
        <title>Closed and high quality bacterial genomes of the OMM12 community.</title>
        <authorList>
            <person name="Marbouty M."/>
            <person name="Lamy-Besnier Q."/>
            <person name="Debarbieux L."/>
            <person name="Koszul R."/>
        </authorList>
    </citation>
    <scope>NUCLEOTIDE SEQUENCE [LARGE SCALE GENOMIC DNA]</scope>
    <source>
        <strain evidence="13 15">KB18</strain>
    </source>
</reference>
<comment type="miscellaneous">
    <text evidence="9">This function is generally fulfilled by the C-terminal part of HisG, which is missing in some bacteria such as this one.</text>
</comment>
<evidence type="ECO:0000256" key="7">
    <source>
        <dbReference type="ARBA" id="ARBA00023102"/>
    </source>
</evidence>
<dbReference type="Pfam" id="PF13393">
    <property type="entry name" value="tRNA-synt_His"/>
    <property type="match status" value="1"/>
</dbReference>
<gene>
    <name evidence="9 13" type="primary">hisZ</name>
    <name evidence="12" type="ORF">ADH66_11610</name>
    <name evidence="13" type="ORF">I5Q82_01930</name>
</gene>
<dbReference type="Proteomes" id="UP000596035">
    <property type="component" value="Chromosome"/>
</dbReference>
<dbReference type="GO" id="GO:0140096">
    <property type="term" value="F:catalytic activity, acting on a protein"/>
    <property type="evidence" value="ECO:0007669"/>
    <property type="project" value="UniProtKB-ARBA"/>
</dbReference>
<keyword evidence="14" id="KW-1185">Reference proteome</keyword>
<evidence type="ECO:0000256" key="2">
    <source>
        <dbReference type="ARBA" id="ARBA00004667"/>
    </source>
</evidence>
<organism evidence="13 15">
    <name type="scientific">Acutalibacter muris</name>
    <dbReference type="NCBI Taxonomy" id="1796620"/>
    <lineage>
        <taxon>Bacteria</taxon>
        <taxon>Bacillati</taxon>
        <taxon>Bacillota</taxon>
        <taxon>Clostridia</taxon>
        <taxon>Eubacteriales</taxon>
        <taxon>Acutalibacteraceae</taxon>
        <taxon>Acutalibacter</taxon>
    </lineage>
</organism>
<evidence type="ECO:0000256" key="6">
    <source>
        <dbReference type="ARBA" id="ARBA00022605"/>
    </source>
</evidence>
<dbReference type="GO" id="GO:0004821">
    <property type="term" value="F:histidine-tRNA ligase activity"/>
    <property type="evidence" value="ECO:0007669"/>
    <property type="project" value="TreeGrafter"/>
</dbReference>
<dbReference type="InterPro" id="IPR004517">
    <property type="entry name" value="HisZ"/>
</dbReference>
<evidence type="ECO:0000256" key="10">
    <source>
        <dbReference type="PIRSR" id="PIRSR001549-1"/>
    </source>
</evidence>
<evidence type="ECO:0000259" key="11">
    <source>
        <dbReference type="PROSITE" id="PS50862"/>
    </source>
</evidence>
<evidence type="ECO:0000256" key="5">
    <source>
        <dbReference type="ARBA" id="ARBA00022490"/>
    </source>
</evidence>
<dbReference type="PANTHER" id="PTHR43707">
    <property type="entry name" value="HISTIDYL-TRNA SYNTHETASE"/>
    <property type="match status" value="1"/>
</dbReference>